<gene>
    <name evidence="1" type="ORF">K0M31_001854</name>
</gene>
<reference evidence="1" key="1">
    <citation type="submission" date="2021-10" db="EMBL/GenBank/DDBJ databases">
        <title>Melipona bicolor Genome sequencing and assembly.</title>
        <authorList>
            <person name="Araujo N.S."/>
            <person name="Arias M.C."/>
        </authorList>
    </citation>
    <scope>NUCLEOTIDE SEQUENCE</scope>
    <source>
        <strain evidence="1">USP_2M_L1-L4_2017</strain>
        <tissue evidence="1">Whole body</tissue>
    </source>
</reference>
<keyword evidence="2" id="KW-1185">Reference proteome</keyword>
<name>A0AA40KYJ3_9HYME</name>
<evidence type="ECO:0000313" key="1">
    <source>
        <dbReference type="EMBL" id="KAK1137342.1"/>
    </source>
</evidence>
<dbReference type="Proteomes" id="UP001177670">
    <property type="component" value="Unassembled WGS sequence"/>
</dbReference>
<accession>A0AA40KYJ3</accession>
<dbReference type="EMBL" id="JAHYIQ010000001">
    <property type="protein sequence ID" value="KAK1137342.1"/>
    <property type="molecule type" value="Genomic_DNA"/>
</dbReference>
<sequence length="97" mass="10775">MGANRKVQNGPERRDCPSFCHQTTQLARCCRKAQGTQVVKCSDSWHSCYPNDKKAARGPNSAGCQSLCNYKRLDSVSDTCNPETGQYECKPGLKCDR</sequence>
<comment type="caution">
    <text evidence="1">The sequence shown here is derived from an EMBL/GenBank/DDBJ whole genome shotgun (WGS) entry which is preliminary data.</text>
</comment>
<dbReference type="AlphaFoldDB" id="A0AA40KYJ3"/>
<protein>
    <submittedName>
        <fullName evidence="1">Uncharacterized protein</fullName>
    </submittedName>
</protein>
<organism evidence="1 2">
    <name type="scientific">Melipona bicolor</name>
    <dbReference type="NCBI Taxonomy" id="60889"/>
    <lineage>
        <taxon>Eukaryota</taxon>
        <taxon>Metazoa</taxon>
        <taxon>Ecdysozoa</taxon>
        <taxon>Arthropoda</taxon>
        <taxon>Hexapoda</taxon>
        <taxon>Insecta</taxon>
        <taxon>Pterygota</taxon>
        <taxon>Neoptera</taxon>
        <taxon>Endopterygota</taxon>
        <taxon>Hymenoptera</taxon>
        <taxon>Apocrita</taxon>
        <taxon>Aculeata</taxon>
        <taxon>Apoidea</taxon>
        <taxon>Anthophila</taxon>
        <taxon>Apidae</taxon>
        <taxon>Melipona</taxon>
    </lineage>
</organism>
<evidence type="ECO:0000313" key="2">
    <source>
        <dbReference type="Proteomes" id="UP001177670"/>
    </source>
</evidence>
<proteinExistence type="predicted"/>